<comment type="caution">
    <text evidence="2">The sequence shown here is derived from an EMBL/GenBank/DDBJ whole genome shotgun (WGS) entry which is preliminary data.</text>
</comment>
<name>A0A3R7JYN8_TRYRA</name>
<protein>
    <submittedName>
        <fullName evidence="2">Uncharacterized protein</fullName>
    </submittedName>
</protein>
<evidence type="ECO:0000313" key="2">
    <source>
        <dbReference type="EMBL" id="RNE98981.1"/>
    </source>
</evidence>
<dbReference type="GeneID" id="40332400"/>
<dbReference type="Proteomes" id="UP000283634">
    <property type="component" value="Unassembled WGS sequence"/>
</dbReference>
<feature type="compositionally biased region" description="Basic and acidic residues" evidence="1">
    <location>
        <begin position="141"/>
        <end position="152"/>
    </location>
</feature>
<dbReference type="OrthoDB" id="247771at2759"/>
<keyword evidence="3" id="KW-1185">Reference proteome</keyword>
<evidence type="ECO:0000313" key="3">
    <source>
        <dbReference type="Proteomes" id="UP000283634"/>
    </source>
</evidence>
<organism evidence="2 3">
    <name type="scientific">Trypanosoma rangeli</name>
    <dbReference type="NCBI Taxonomy" id="5698"/>
    <lineage>
        <taxon>Eukaryota</taxon>
        <taxon>Discoba</taxon>
        <taxon>Euglenozoa</taxon>
        <taxon>Kinetoplastea</taxon>
        <taxon>Metakinetoplastina</taxon>
        <taxon>Trypanosomatida</taxon>
        <taxon>Trypanosomatidae</taxon>
        <taxon>Trypanosoma</taxon>
        <taxon>Herpetosoma</taxon>
    </lineage>
</organism>
<feature type="region of interest" description="Disordered" evidence="1">
    <location>
        <begin position="118"/>
        <end position="166"/>
    </location>
</feature>
<dbReference type="AlphaFoldDB" id="A0A3R7JYN8"/>
<accession>A0A3R7JYN8</accession>
<dbReference type="RefSeq" id="XP_029234938.1">
    <property type="nucleotide sequence ID" value="XM_029385217.1"/>
</dbReference>
<reference evidence="2 3" key="1">
    <citation type="journal article" date="2018" name="BMC Genomics">
        <title>Genomic comparison of Trypanosoma conorhini and Trypanosoma rangeli to Trypanosoma cruzi strains of high and low virulence.</title>
        <authorList>
            <person name="Bradwell K.R."/>
            <person name="Koparde V.N."/>
            <person name="Matveyev A.V."/>
            <person name="Serrano M.G."/>
            <person name="Alves J.M."/>
            <person name="Parikh H."/>
            <person name="Huang B."/>
            <person name="Lee V."/>
            <person name="Espinosa-Alvarez O."/>
            <person name="Ortiz P.A."/>
            <person name="Costa-Martins A.G."/>
            <person name="Teixeira M.M."/>
            <person name="Buck G.A."/>
        </authorList>
    </citation>
    <scope>NUCLEOTIDE SEQUENCE [LARGE SCALE GENOMIC DNA]</scope>
    <source>
        <strain evidence="2 3">AM80</strain>
    </source>
</reference>
<proteinExistence type="predicted"/>
<gene>
    <name evidence="2" type="ORF">TraAM80_08467</name>
</gene>
<evidence type="ECO:0000256" key="1">
    <source>
        <dbReference type="SAM" id="MobiDB-lite"/>
    </source>
</evidence>
<sequence>MAAIYTRAVRRLLPQYQKHISDAGIMEEVDGATLTFEVPSKTVAAAMFKRLQNTKMYGRRWKVQYYPLSAVECAKQACLVDARLVPAAPRALALRALGGIQGFLALIDANDNINDADTPVASSTTDPVAGGGSGGGASDQWSEKRHSKEKNSKGHTNKHVGDDDDKDYDIDRSVAPFAATALMEKSDMVEFIMASFVDEGSALHARAVLSGRLIGTSGVRLFLERHR</sequence>
<dbReference type="EMBL" id="MKGL01000420">
    <property type="protein sequence ID" value="RNE98981.1"/>
    <property type="molecule type" value="Genomic_DNA"/>
</dbReference>
<dbReference type="OMA" id="QNRRVYG"/>